<sequence length="406" mass="42121">MKLNPIRTATAAVVASMIVAAAPAWAAGAKIGALMPLTGDLQAYGVASVTGSELAMEEINAQGGVLGGKLALEVADTQTNAQAGVDAAQRLVSVAGVNAMVGALSSGVTIPVATTVSAARMVPQISPASTSPVITSLDDKDFLFRSVPSDALQGTVMGQLAANEGYKTVSVMYINNDYGQGLAEEFAKTFEKGGGKVAASLAFEPGSASYRGELTNAAKDGAEALVLIAYPENGTTVVRQALEEGLFTKFVFSDGLKAPEMSQAIGEEYLKDTVGIAPEAVADSPAAAKFRTAYEAKFKQLPPKPYIDTTYDAVYVLALAMEKAGSTDGTKIRDALREVANAPGEKILPGEWEKAVKLIKEGKDIDYVGASGSLDFDAAGDVSGTFAIYQFKNGTVVTREIVEPKL</sequence>
<feature type="chain" id="PRO_5007836683" evidence="4">
    <location>
        <begin position="27"/>
        <end position="406"/>
    </location>
</feature>
<dbReference type="InterPro" id="IPR051010">
    <property type="entry name" value="BCAA_transport"/>
</dbReference>
<evidence type="ECO:0000313" key="7">
    <source>
        <dbReference type="Proteomes" id="UP000075787"/>
    </source>
</evidence>
<dbReference type="CDD" id="cd06346">
    <property type="entry name" value="PBP1_ABC_ligand_binding-like"/>
    <property type="match status" value="1"/>
</dbReference>
<dbReference type="SUPFAM" id="SSF53822">
    <property type="entry name" value="Periplasmic binding protein-like I"/>
    <property type="match status" value="1"/>
</dbReference>
<reference evidence="6 7" key="1">
    <citation type="submission" date="2015-12" db="EMBL/GenBank/DDBJ databases">
        <title>Genome sequence of Tistrella mobilis MCCC 1A02139.</title>
        <authorList>
            <person name="Lu L."/>
            <person name="Lai Q."/>
            <person name="Shao Z."/>
            <person name="Qian P."/>
        </authorList>
    </citation>
    <scope>NUCLEOTIDE SEQUENCE [LARGE SCALE GENOMIC DNA]</scope>
    <source>
        <strain evidence="6 7">MCCC 1A02139</strain>
    </source>
</reference>
<dbReference type="PANTHER" id="PTHR30483:SF6">
    <property type="entry name" value="PERIPLASMIC BINDING PROTEIN OF ABC TRANSPORTER FOR NATURAL AMINO ACIDS"/>
    <property type="match status" value="1"/>
</dbReference>
<dbReference type="AlphaFoldDB" id="A0A162KAY6"/>
<dbReference type="Gene3D" id="3.40.50.2300">
    <property type="match status" value="2"/>
</dbReference>
<proteinExistence type="inferred from homology"/>
<dbReference type="GeneID" id="97240886"/>
<evidence type="ECO:0000259" key="5">
    <source>
        <dbReference type="Pfam" id="PF13458"/>
    </source>
</evidence>
<feature type="domain" description="Leucine-binding protein" evidence="5">
    <location>
        <begin position="30"/>
        <end position="339"/>
    </location>
</feature>
<comment type="caution">
    <text evidence="6">The sequence shown here is derived from an EMBL/GenBank/DDBJ whole genome shotgun (WGS) entry which is preliminary data.</text>
</comment>
<accession>A0A162KAY6</accession>
<name>A0A162KAY6_9PROT</name>
<protein>
    <submittedName>
        <fullName evidence="6">Amino acid ABC transporter substrate-binding protein</fullName>
    </submittedName>
</protein>
<dbReference type="PANTHER" id="PTHR30483">
    <property type="entry name" value="LEUCINE-SPECIFIC-BINDING PROTEIN"/>
    <property type="match status" value="1"/>
</dbReference>
<dbReference type="InterPro" id="IPR028081">
    <property type="entry name" value="Leu-bd"/>
</dbReference>
<keyword evidence="3" id="KW-0029">Amino-acid transport</keyword>
<dbReference type="OrthoDB" id="7374472at2"/>
<dbReference type="RefSeq" id="WP_062767402.1">
    <property type="nucleotide sequence ID" value="NZ_CP121045.1"/>
</dbReference>
<dbReference type="EMBL" id="LPZR01000190">
    <property type="protein sequence ID" value="KYO50838.1"/>
    <property type="molecule type" value="Genomic_DNA"/>
</dbReference>
<dbReference type="Proteomes" id="UP000075787">
    <property type="component" value="Unassembled WGS sequence"/>
</dbReference>
<keyword evidence="2 4" id="KW-0732">Signal</keyword>
<keyword evidence="3" id="KW-0813">Transport</keyword>
<evidence type="ECO:0000313" key="6">
    <source>
        <dbReference type="EMBL" id="KYO50838.1"/>
    </source>
</evidence>
<evidence type="ECO:0000256" key="3">
    <source>
        <dbReference type="ARBA" id="ARBA00022970"/>
    </source>
</evidence>
<gene>
    <name evidence="6" type="ORF">AUP44_01270</name>
</gene>
<dbReference type="GO" id="GO:0006865">
    <property type="term" value="P:amino acid transport"/>
    <property type="evidence" value="ECO:0007669"/>
    <property type="project" value="UniProtKB-KW"/>
</dbReference>
<feature type="signal peptide" evidence="4">
    <location>
        <begin position="1"/>
        <end position="26"/>
    </location>
</feature>
<evidence type="ECO:0000256" key="1">
    <source>
        <dbReference type="ARBA" id="ARBA00010062"/>
    </source>
</evidence>
<dbReference type="InterPro" id="IPR028082">
    <property type="entry name" value="Peripla_BP_I"/>
</dbReference>
<comment type="similarity">
    <text evidence="1">Belongs to the leucine-binding protein family.</text>
</comment>
<dbReference type="Pfam" id="PF13458">
    <property type="entry name" value="Peripla_BP_6"/>
    <property type="match status" value="1"/>
</dbReference>
<evidence type="ECO:0000256" key="2">
    <source>
        <dbReference type="ARBA" id="ARBA00022729"/>
    </source>
</evidence>
<evidence type="ECO:0000256" key="4">
    <source>
        <dbReference type="SAM" id="SignalP"/>
    </source>
</evidence>
<organism evidence="6 7">
    <name type="scientific">Tistrella mobilis</name>
    <dbReference type="NCBI Taxonomy" id="171437"/>
    <lineage>
        <taxon>Bacteria</taxon>
        <taxon>Pseudomonadati</taxon>
        <taxon>Pseudomonadota</taxon>
        <taxon>Alphaproteobacteria</taxon>
        <taxon>Geminicoccales</taxon>
        <taxon>Geminicoccaceae</taxon>
        <taxon>Tistrella</taxon>
    </lineage>
</organism>